<dbReference type="RefSeq" id="WP_053783031.1">
    <property type="nucleotide sequence ID" value="NZ_LITU01000071.1"/>
</dbReference>
<dbReference type="Gene3D" id="1.20.120.850">
    <property type="entry name" value="SWI2/SNF2 ATPases, N-terminal domain"/>
    <property type="match status" value="1"/>
</dbReference>
<dbReference type="InterPro" id="IPR038718">
    <property type="entry name" value="SNF2-like_sf"/>
</dbReference>
<dbReference type="InterPro" id="IPR022138">
    <property type="entry name" value="DUF3670"/>
</dbReference>
<evidence type="ECO:0000256" key="1">
    <source>
        <dbReference type="ARBA" id="ARBA00022801"/>
    </source>
</evidence>
<dbReference type="Gene3D" id="3.40.50.10810">
    <property type="entry name" value="Tandem AAA-ATPase domain"/>
    <property type="match status" value="1"/>
</dbReference>
<accession>A0A0N0UH35</accession>
<dbReference type="Proteomes" id="UP000037688">
    <property type="component" value="Unassembled WGS sequence"/>
</dbReference>
<evidence type="ECO:0000313" key="5">
    <source>
        <dbReference type="EMBL" id="KOY14277.1"/>
    </source>
</evidence>
<feature type="domain" description="Helicase C-terminal" evidence="4">
    <location>
        <begin position="825"/>
        <end position="989"/>
    </location>
</feature>
<comment type="caution">
    <text evidence="5">The sequence shown here is derived from an EMBL/GenBank/DDBJ whole genome shotgun (WGS) entry which is preliminary data.</text>
</comment>
<dbReference type="OrthoDB" id="9760715at2"/>
<dbReference type="InterPro" id="IPR014001">
    <property type="entry name" value="Helicase_ATP-bd"/>
</dbReference>
<dbReference type="GO" id="GO:0016787">
    <property type="term" value="F:hydrolase activity"/>
    <property type="evidence" value="ECO:0007669"/>
    <property type="project" value="UniProtKB-KW"/>
</dbReference>
<evidence type="ECO:0000256" key="2">
    <source>
        <dbReference type="SAM" id="MobiDB-lite"/>
    </source>
</evidence>
<evidence type="ECO:0000259" key="4">
    <source>
        <dbReference type="PROSITE" id="PS51194"/>
    </source>
</evidence>
<gene>
    <name evidence="5" type="ORF">AMS66_22995</name>
</gene>
<dbReference type="InterPro" id="IPR000330">
    <property type="entry name" value="SNF2_N"/>
</dbReference>
<evidence type="ECO:0000313" key="6">
    <source>
        <dbReference type="Proteomes" id="UP000037688"/>
    </source>
</evidence>
<protein>
    <submittedName>
        <fullName evidence="5">Helicase</fullName>
    </submittedName>
</protein>
<dbReference type="CDD" id="cd18793">
    <property type="entry name" value="SF2_C_SNF"/>
    <property type="match status" value="1"/>
</dbReference>
<dbReference type="Gene3D" id="3.40.50.300">
    <property type="entry name" value="P-loop containing nucleotide triphosphate hydrolases"/>
    <property type="match status" value="1"/>
</dbReference>
<dbReference type="PROSITE" id="PS51192">
    <property type="entry name" value="HELICASE_ATP_BIND_1"/>
    <property type="match status" value="1"/>
</dbReference>
<reference evidence="5 6" key="1">
    <citation type="submission" date="2015-08" db="EMBL/GenBank/DDBJ databases">
        <title>Draft genome sequence of cellulolytic and xylanolytic Paenibacillus sp. A59, isolated from a decaying forest soil from Patagonia, Argentina.</title>
        <authorList>
            <person name="Ghio S."/>
            <person name="Caceres A.M."/>
            <person name="Talia P."/>
            <person name="Grasso D."/>
            <person name="Campos E."/>
        </authorList>
    </citation>
    <scope>NUCLEOTIDE SEQUENCE [LARGE SCALE GENOMIC DNA]</scope>
    <source>
        <strain evidence="5 6">A59</strain>
    </source>
</reference>
<dbReference type="InterPro" id="IPR049730">
    <property type="entry name" value="SNF2/RAD54-like_C"/>
</dbReference>
<dbReference type="PROSITE" id="PS51194">
    <property type="entry name" value="HELICASE_CTER"/>
    <property type="match status" value="1"/>
</dbReference>
<dbReference type="Pfam" id="PF00176">
    <property type="entry name" value="SNF2-rel_dom"/>
    <property type="match status" value="1"/>
</dbReference>
<keyword evidence="5" id="KW-0547">Nucleotide-binding</keyword>
<feature type="region of interest" description="Disordered" evidence="2">
    <location>
        <begin position="442"/>
        <end position="463"/>
    </location>
</feature>
<dbReference type="GO" id="GO:0004386">
    <property type="term" value="F:helicase activity"/>
    <property type="evidence" value="ECO:0007669"/>
    <property type="project" value="UniProtKB-KW"/>
</dbReference>
<dbReference type="EMBL" id="LITU01000071">
    <property type="protein sequence ID" value="KOY14277.1"/>
    <property type="molecule type" value="Genomic_DNA"/>
</dbReference>
<dbReference type="Pfam" id="PF12419">
    <property type="entry name" value="DUF3670"/>
    <property type="match status" value="1"/>
</dbReference>
<dbReference type="AlphaFoldDB" id="A0A0N0UH35"/>
<dbReference type="CDD" id="cd18012">
    <property type="entry name" value="DEXQc_arch_SWI2_SNF2"/>
    <property type="match status" value="1"/>
</dbReference>
<dbReference type="InterPro" id="IPR001650">
    <property type="entry name" value="Helicase_C-like"/>
</dbReference>
<dbReference type="SUPFAM" id="SSF52540">
    <property type="entry name" value="P-loop containing nucleoside triphosphate hydrolases"/>
    <property type="match status" value="2"/>
</dbReference>
<proteinExistence type="predicted"/>
<organism evidence="5 6">
    <name type="scientific">Paenibacillus xylanivorans</name>
    <dbReference type="NCBI Taxonomy" id="1705561"/>
    <lineage>
        <taxon>Bacteria</taxon>
        <taxon>Bacillati</taxon>
        <taxon>Bacillota</taxon>
        <taxon>Bacilli</taxon>
        <taxon>Bacillales</taxon>
        <taxon>Paenibacillaceae</taxon>
        <taxon>Paenibacillus</taxon>
    </lineage>
</organism>
<feature type="domain" description="Helicase ATP-binding" evidence="3">
    <location>
        <begin position="514"/>
        <end position="680"/>
    </location>
</feature>
<keyword evidence="1" id="KW-0378">Hydrolase</keyword>
<dbReference type="PATRIC" id="fig|1705561.3.peg.4803"/>
<dbReference type="FunFam" id="3.40.50.300:FF:000533">
    <property type="entry name" value="Helicase, Snf2 family"/>
    <property type="match status" value="1"/>
</dbReference>
<dbReference type="SMART" id="SM00487">
    <property type="entry name" value="DEXDc"/>
    <property type="match status" value="1"/>
</dbReference>
<dbReference type="GO" id="GO:0005524">
    <property type="term" value="F:ATP binding"/>
    <property type="evidence" value="ECO:0007669"/>
    <property type="project" value="InterPro"/>
</dbReference>
<sequence length="1005" mass="114834">MHPYTETIEVHVALTGYGDALFYGALNTHHFVSGQSLKQRLFAWHAPSFYGTELETRQIEEIELVVLPAEEVIPFFSEMHTLLHIEWKWDEQAEHLIRLAPVLATSIENRKYAPSFTAFRTGQLQWTWDPDSLKKQDRTALGKALEQTDESYAEGLSAAYSASVFQRWYSTEEAATDLRREFPQLFPQSGTAPQTAGMDAQSWLVSIGWKADAAPFRPLLQLLEPEEDEPAWRLRLVLQNKLDAAVLVPVRLDSRGRLEGDWPEVWTPFILDRSAGWLEQLRAHLPRIRRAISGSRDVLSDPLGDQDAWQFLTQDSGRLLEAGWQVLLPGWWEAARKKKPKLRAKVKPEEGSERGQSFFGLDSIIHFDWRIAIGDTDLSEEEFADLVERNERLVRFRGEWVPLDPALLEQIRRAMGGVDQEQGLSFQDILHLHLLHSEQREYRNQKRKEGQKDQEEEQPQSSETIRLEVELNEHLNRVIAQLGGGQGGAPSLPVPAGLHAELRSYQKEGFAWLGFLRRFGLGACLADDMGLGKTIQFITYLLHLKENEQRLPGQAPALLVCPTSVLGNWQKEISRFAPSINVSLHYGARRLSGEEFHAQTEQVDIIITSYATATLDQEMLQSYTWASICLDEAQNIKNAQTKQSMAVRSFPAKHRIALTGTPIENRLSELWSIYDFINPGYLGSARAFQTRFISAIEKDKDEQRMQDLQQLVKPFMLRRKKKDPNIQLDLPDKNEMKTYIHLTGEQSALYDQSVQALMDKMKELEGIKRKGAILSALTQLKQLCDHPLLLTKESLPETISSEGSVTAYDLYSPQDMAMLISRSAKLERLMELVRELRDEGERCLIFTQYIGMGQMMQQVLRQELQEPVLYLHGGTSKTARDRMIDEFQSRTLPAAEQPSVFILSIKAGGVGLNLTAANHVFHFDRWWNPAVENQATDRAYRMGQTKDVQVHKFISLGTLEERIDEMLESKQQLSDNIITSSENWITELSTDELTDLFTRRRDWSD</sequence>
<name>A0A0N0UH35_9BACL</name>
<feature type="compositionally biased region" description="Basic and acidic residues" evidence="2">
    <location>
        <begin position="442"/>
        <end position="453"/>
    </location>
</feature>
<dbReference type="InterPro" id="IPR027417">
    <property type="entry name" value="P-loop_NTPase"/>
</dbReference>
<keyword evidence="5" id="KW-0067">ATP-binding</keyword>
<keyword evidence="5" id="KW-0347">Helicase</keyword>
<dbReference type="PANTHER" id="PTHR10799">
    <property type="entry name" value="SNF2/RAD54 HELICASE FAMILY"/>
    <property type="match status" value="1"/>
</dbReference>
<keyword evidence="6" id="KW-1185">Reference proteome</keyword>
<evidence type="ECO:0000259" key="3">
    <source>
        <dbReference type="PROSITE" id="PS51192"/>
    </source>
</evidence>
<dbReference type="Pfam" id="PF00271">
    <property type="entry name" value="Helicase_C"/>
    <property type="match status" value="1"/>
</dbReference>
<dbReference type="SMART" id="SM00490">
    <property type="entry name" value="HELICc"/>
    <property type="match status" value="1"/>
</dbReference>